<dbReference type="Proteomes" id="UP001373714">
    <property type="component" value="Unassembled WGS sequence"/>
</dbReference>
<feature type="domain" description="CCHC-type" evidence="7">
    <location>
        <begin position="294"/>
        <end position="309"/>
    </location>
</feature>
<feature type="domain" description="CCHC-type" evidence="7">
    <location>
        <begin position="374"/>
        <end position="389"/>
    </location>
</feature>
<evidence type="ECO:0000256" key="5">
    <source>
        <dbReference type="PROSITE-ProRule" id="PRU00047"/>
    </source>
</evidence>
<dbReference type="InterPro" id="IPR001878">
    <property type="entry name" value="Znf_CCHC"/>
</dbReference>
<dbReference type="SMART" id="SM00343">
    <property type="entry name" value="ZnF_C2HC"/>
    <property type="match status" value="14"/>
</dbReference>
<gene>
    <name evidence="8" type="ORF">TWF730_002891</name>
</gene>
<dbReference type="Gene3D" id="4.10.60.10">
    <property type="entry name" value="Zinc finger, CCHC-type"/>
    <property type="match status" value="9"/>
</dbReference>
<feature type="domain" description="CCHC-type" evidence="7">
    <location>
        <begin position="417"/>
        <end position="432"/>
    </location>
</feature>
<feature type="domain" description="CCHC-type" evidence="7">
    <location>
        <begin position="350"/>
        <end position="365"/>
    </location>
</feature>
<dbReference type="EMBL" id="JAVHNS010000013">
    <property type="protein sequence ID" value="KAK6337492.1"/>
    <property type="molecule type" value="Genomic_DNA"/>
</dbReference>
<evidence type="ECO:0000256" key="3">
    <source>
        <dbReference type="ARBA" id="ARBA00022771"/>
    </source>
</evidence>
<feature type="domain" description="CCHC-type" evidence="7">
    <location>
        <begin position="461"/>
        <end position="477"/>
    </location>
</feature>
<dbReference type="GO" id="GO:0008270">
    <property type="term" value="F:zinc ion binding"/>
    <property type="evidence" value="ECO:0007669"/>
    <property type="project" value="UniProtKB-KW"/>
</dbReference>
<feature type="region of interest" description="Disordered" evidence="6">
    <location>
        <begin position="506"/>
        <end position="558"/>
    </location>
</feature>
<feature type="domain" description="CCHC-type" evidence="7">
    <location>
        <begin position="56"/>
        <end position="71"/>
    </location>
</feature>
<sequence length="558" mass="61419">MSGWETGPVQVDEGEWVPPPMPVSAGETTNKISSGDNFFDDAGEGEDRPRGPPGACRKCNQEGHFAAECPNQKCTSCGLKGHSASVCPTPKCGICKTEGDHIAFNCPKKEDCRHCGEAGHMVKDCPVKANEPCRNCLETGHRAGECTNPRKMRFGEPTPEGVVLNLDKKTEACWNAMIQAGKDHDLDAFKDAFFKYVGLCPDSTFETLQHAFNIEGKFIYSLVAIKKEITATQVIVDLQGNMDKKYVVTFQTSLKGRRTKGAVKDPERFPADENENMARLKDAGFVQESYVPWCSNCKERGHTARGCPQERQTRDPSEIPTVKCVNCDQEGHRARDCPQERKQRRNPNACRNCGEEGHESKECEKPRDASNVQCRKCEKMGHFSKDCPDAPKFTCRNCDKEGHRAADCPEPKKAITCNNCGEEGHRRSDCTNPRKIICNNCDEEGHIGRDCPKPKDPARMKCRNCDEMGHSAKECPKPRDMMRVKCNECGEMGHWSRNCTNKGTSGGDPFNPASGSDPFNAASGSGGGADISSAPATDTANEELPWKDEPEAIPASGW</sequence>
<name>A0AAV9UAE4_9PEZI</name>
<reference evidence="8 9" key="1">
    <citation type="submission" date="2019-10" db="EMBL/GenBank/DDBJ databases">
        <authorList>
            <person name="Palmer J.M."/>
        </authorList>
    </citation>
    <scope>NUCLEOTIDE SEQUENCE [LARGE SCALE GENOMIC DNA]</scope>
    <source>
        <strain evidence="8 9">TWF730</strain>
    </source>
</reference>
<feature type="domain" description="CCHC-type" evidence="7">
    <location>
        <begin position="438"/>
        <end position="453"/>
    </location>
</feature>
<feature type="domain" description="CCHC-type" evidence="7">
    <location>
        <begin position="395"/>
        <end position="410"/>
    </location>
</feature>
<organism evidence="8 9">
    <name type="scientific">Orbilia blumenaviensis</name>
    <dbReference type="NCBI Taxonomy" id="1796055"/>
    <lineage>
        <taxon>Eukaryota</taxon>
        <taxon>Fungi</taxon>
        <taxon>Dikarya</taxon>
        <taxon>Ascomycota</taxon>
        <taxon>Pezizomycotina</taxon>
        <taxon>Orbiliomycetes</taxon>
        <taxon>Orbiliales</taxon>
        <taxon>Orbiliaceae</taxon>
        <taxon>Orbilia</taxon>
    </lineage>
</organism>
<feature type="region of interest" description="Disordered" evidence="6">
    <location>
        <begin position="1"/>
        <end position="53"/>
    </location>
</feature>
<protein>
    <recommendedName>
        <fullName evidence="7">CCHC-type domain-containing protein</fullName>
    </recommendedName>
</protein>
<keyword evidence="3 5" id="KW-0863">Zinc-finger</keyword>
<keyword evidence="4" id="KW-0862">Zinc</keyword>
<comment type="caution">
    <text evidence="8">The sequence shown here is derived from an EMBL/GenBank/DDBJ whole genome shotgun (WGS) entry which is preliminary data.</text>
</comment>
<proteinExistence type="predicted"/>
<feature type="domain" description="CCHC-type" evidence="7">
    <location>
        <begin position="112"/>
        <end position="126"/>
    </location>
</feature>
<evidence type="ECO:0000256" key="4">
    <source>
        <dbReference type="ARBA" id="ARBA00022833"/>
    </source>
</evidence>
<dbReference type="PANTHER" id="PTHR47103:SF8">
    <property type="entry name" value="DNA-BINDING PROTEIN"/>
    <property type="match status" value="1"/>
</dbReference>
<dbReference type="SUPFAM" id="SSF57756">
    <property type="entry name" value="Retrovirus zinc finger-like domains"/>
    <property type="match status" value="6"/>
</dbReference>
<dbReference type="GO" id="GO:0003676">
    <property type="term" value="F:nucleic acid binding"/>
    <property type="evidence" value="ECO:0007669"/>
    <property type="project" value="InterPro"/>
</dbReference>
<evidence type="ECO:0000256" key="1">
    <source>
        <dbReference type="ARBA" id="ARBA00022723"/>
    </source>
</evidence>
<dbReference type="Pfam" id="PF00098">
    <property type="entry name" value="zf-CCHC"/>
    <property type="match status" value="10"/>
</dbReference>
<dbReference type="InterPro" id="IPR036875">
    <property type="entry name" value="Znf_CCHC_sf"/>
</dbReference>
<keyword evidence="2" id="KW-0677">Repeat</keyword>
<evidence type="ECO:0000256" key="6">
    <source>
        <dbReference type="SAM" id="MobiDB-lite"/>
    </source>
</evidence>
<dbReference type="PANTHER" id="PTHR47103">
    <property type="entry name" value="DNA-BINDING PROTEIN"/>
    <property type="match status" value="1"/>
</dbReference>
<keyword evidence="9" id="KW-1185">Reference proteome</keyword>
<feature type="compositionally biased region" description="Polar residues" evidence="6">
    <location>
        <begin position="26"/>
        <end position="36"/>
    </location>
</feature>
<evidence type="ECO:0000313" key="9">
    <source>
        <dbReference type="Proteomes" id="UP001373714"/>
    </source>
</evidence>
<dbReference type="PROSITE" id="PS50158">
    <property type="entry name" value="ZF_CCHC"/>
    <property type="match status" value="11"/>
</dbReference>
<feature type="compositionally biased region" description="Basic and acidic residues" evidence="6">
    <location>
        <begin position="353"/>
        <end position="362"/>
    </location>
</feature>
<keyword evidence="1" id="KW-0479">Metal-binding</keyword>
<feature type="domain" description="CCHC-type" evidence="7">
    <location>
        <begin position="323"/>
        <end position="339"/>
    </location>
</feature>
<feature type="domain" description="CCHC-type" evidence="7">
    <location>
        <begin position="485"/>
        <end position="501"/>
    </location>
</feature>
<evidence type="ECO:0000256" key="2">
    <source>
        <dbReference type="ARBA" id="ARBA00022737"/>
    </source>
</evidence>
<accession>A0AAV9UAE4</accession>
<evidence type="ECO:0000313" key="8">
    <source>
        <dbReference type="EMBL" id="KAK6337492.1"/>
    </source>
</evidence>
<evidence type="ECO:0000259" key="7">
    <source>
        <dbReference type="PROSITE" id="PS50158"/>
    </source>
</evidence>
<dbReference type="AlphaFoldDB" id="A0AAV9UAE4"/>
<feature type="region of interest" description="Disordered" evidence="6">
    <location>
        <begin position="336"/>
        <end position="362"/>
    </location>
</feature>